<feature type="signal peptide" evidence="5">
    <location>
        <begin position="1"/>
        <end position="19"/>
    </location>
</feature>
<dbReference type="GO" id="GO:0020037">
    <property type="term" value="F:heme binding"/>
    <property type="evidence" value="ECO:0007669"/>
    <property type="project" value="InterPro"/>
</dbReference>
<dbReference type="RefSeq" id="WP_013009644.1">
    <property type="nucleotide sequence ID" value="NC_013943.1"/>
</dbReference>
<dbReference type="Pfam" id="PF09098">
    <property type="entry name" value="Dehyd-heme_bind"/>
    <property type="match status" value="1"/>
</dbReference>
<dbReference type="PaxDb" id="522772-Dacet_0299"/>
<keyword evidence="2 4" id="KW-0479">Metal-binding</keyword>
<evidence type="ECO:0000313" key="7">
    <source>
        <dbReference type="EMBL" id="ADD67099.1"/>
    </source>
</evidence>
<dbReference type="GO" id="GO:0046872">
    <property type="term" value="F:metal ion binding"/>
    <property type="evidence" value="ECO:0007669"/>
    <property type="project" value="UniProtKB-KW"/>
</dbReference>
<dbReference type="PROSITE" id="PS51007">
    <property type="entry name" value="CYTC"/>
    <property type="match status" value="1"/>
</dbReference>
<accession>D4H2N8</accession>
<dbReference type="SUPFAM" id="SSF46626">
    <property type="entry name" value="Cytochrome c"/>
    <property type="match status" value="1"/>
</dbReference>
<dbReference type="Proteomes" id="UP000002012">
    <property type="component" value="Chromosome"/>
</dbReference>
<dbReference type="KEGG" id="dap:Dacet_0299"/>
<protein>
    <submittedName>
        <fullName evidence="7">Quinohemoprotein amine dehydrogenase, 60 kDa subunit</fullName>
    </submittedName>
</protein>
<dbReference type="eggNOG" id="ENOG5032PMJ">
    <property type="taxonomic scope" value="Bacteria"/>
</dbReference>
<evidence type="ECO:0000256" key="5">
    <source>
        <dbReference type="SAM" id="SignalP"/>
    </source>
</evidence>
<proteinExistence type="predicted"/>
<dbReference type="HOGENOM" id="CLU_195143_0_0_0"/>
<evidence type="ECO:0000313" key="8">
    <source>
        <dbReference type="Proteomes" id="UP000002012"/>
    </source>
</evidence>
<evidence type="ECO:0000256" key="1">
    <source>
        <dbReference type="ARBA" id="ARBA00022617"/>
    </source>
</evidence>
<evidence type="ECO:0000256" key="2">
    <source>
        <dbReference type="ARBA" id="ARBA00022723"/>
    </source>
</evidence>
<reference evidence="7 8" key="1">
    <citation type="journal article" date="2010" name="Stand. Genomic Sci.">
        <title>Complete genome sequence of Denitrovibrio acetiphilus type strain (N2460).</title>
        <authorList>
            <person name="Kiss H."/>
            <person name="Lang E."/>
            <person name="Lapidus A."/>
            <person name="Copeland A."/>
            <person name="Nolan M."/>
            <person name="Glavina Del Rio T."/>
            <person name="Chen F."/>
            <person name="Lucas S."/>
            <person name="Tice H."/>
            <person name="Cheng J.F."/>
            <person name="Han C."/>
            <person name="Goodwin L."/>
            <person name="Pitluck S."/>
            <person name="Liolios K."/>
            <person name="Pati A."/>
            <person name="Ivanova N."/>
            <person name="Mavromatis K."/>
            <person name="Chen A."/>
            <person name="Palaniappan K."/>
            <person name="Land M."/>
            <person name="Hauser L."/>
            <person name="Chang Y.J."/>
            <person name="Jeffries C.D."/>
            <person name="Detter J.C."/>
            <person name="Brettin T."/>
            <person name="Spring S."/>
            <person name="Rohde M."/>
            <person name="Goker M."/>
            <person name="Woyke T."/>
            <person name="Bristow J."/>
            <person name="Eisen J.A."/>
            <person name="Markowitz V."/>
            <person name="Hugenholtz P."/>
            <person name="Kyrpides N.C."/>
            <person name="Klenk H.P."/>
        </authorList>
    </citation>
    <scope>NUCLEOTIDE SEQUENCE [LARGE SCALE GENOMIC DNA]</scope>
    <source>
        <strain evidence="8">DSM 12809 / NBRC 114555 / N2460</strain>
    </source>
</reference>
<dbReference type="Gene3D" id="1.10.760.10">
    <property type="entry name" value="Cytochrome c-like domain"/>
    <property type="match status" value="1"/>
</dbReference>
<evidence type="ECO:0000256" key="3">
    <source>
        <dbReference type="ARBA" id="ARBA00023004"/>
    </source>
</evidence>
<dbReference type="OrthoDB" id="7933886at2"/>
<feature type="domain" description="Cytochrome c" evidence="6">
    <location>
        <begin position="19"/>
        <end position="81"/>
    </location>
</feature>
<dbReference type="InParanoid" id="D4H2N8"/>
<evidence type="ECO:0000259" key="6">
    <source>
        <dbReference type="PROSITE" id="PS51007"/>
    </source>
</evidence>
<keyword evidence="1 4" id="KW-0349">Heme</keyword>
<organism evidence="7 8">
    <name type="scientific">Denitrovibrio acetiphilus (strain DSM 12809 / NBRC 114555 / N2460)</name>
    <dbReference type="NCBI Taxonomy" id="522772"/>
    <lineage>
        <taxon>Bacteria</taxon>
        <taxon>Pseudomonadati</taxon>
        <taxon>Deferribacterota</taxon>
        <taxon>Deferribacteres</taxon>
        <taxon>Deferribacterales</taxon>
        <taxon>Geovibrionaceae</taxon>
        <taxon>Denitrovibrio</taxon>
    </lineage>
</organism>
<dbReference type="AlphaFoldDB" id="D4H2N8"/>
<dbReference type="InterPro" id="IPR009056">
    <property type="entry name" value="Cyt_c-like_dom"/>
</dbReference>
<keyword evidence="8" id="KW-1185">Reference proteome</keyword>
<dbReference type="EMBL" id="CP001968">
    <property type="protein sequence ID" value="ADD67099.1"/>
    <property type="molecule type" value="Genomic_DNA"/>
</dbReference>
<keyword evidence="5" id="KW-0732">Signal</keyword>
<feature type="chain" id="PRO_5003058183" evidence="5">
    <location>
        <begin position="20"/>
        <end position="81"/>
    </location>
</feature>
<name>D4H2N8_DENA2</name>
<gene>
    <name evidence="7" type="ordered locus">Dacet_0299</name>
</gene>
<evidence type="ECO:0000256" key="4">
    <source>
        <dbReference type="PROSITE-ProRule" id="PRU00433"/>
    </source>
</evidence>
<dbReference type="GO" id="GO:0009055">
    <property type="term" value="F:electron transfer activity"/>
    <property type="evidence" value="ECO:0007669"/>
    <property type="project" value="InterPro"/>
</dbReference>
<dbReference type="STRING" id="522772.Dacet_0299"/>
<sequence length="81" mass="8481" precursor="true">MLKTALVTLAIISAATLYAAAESGENIFYSKCSGCHSSSLSLNKKKSTAQWQSTIKRMKKHGLSISSAETNAVAAFLAGGK</sequence>
<keyword evidence="3 4" id="KW-0408">Iron</keyword>
<dbReference type="InterPro" id="IPR015182">
    <property type="entry name" value="QH-AmDH_asu_heme-bd_dom"/>
</dbReference>
<dbReference type="InterPro" id="IPR036909">
    <property type="entry name" value="Cyt_c-like_dom_sf"/>
</dbReference>